<feature type="transmembrane region" description="Helical" evidence="1">
    <location>
        <begin position="171"/>
        <end position="188"/>
    </location>
</feature>
<reference evidence="2 3" key="1">
    <citation type="submission" date="2019-08" db="EMBL/GenBank/DDBJ databases">
        <title>Complete genome sequence of Kushneria sp. YCWA18, a halophilic phosphate-solubilizing bacterium isolated from Daqiao saltern in China.</title>
        <authorList>
            <person name="Du G.-X."/>
            <person name="Qu L.-Y."/>
        </authorList>
    </citation>
    <scope>NUCLEOTIDE SEQUENCE [LARGE SCALE GENOMIC DNA]</scope>
    <source>
        <strain evidence="2 3">YCWA18</strain>
    </source>
</reference>
<keyword evidence="3" id="KW-1185">Reference proteome</keyword>
<dbReference type="Proteomes" id="UP000322553">
    <property type="component" value="Chromosome"/>
</dbReference>
<accession>A0A5C0ZXT2</accession>
<keyword evidence="1" id="KW-0812">Transmembrane</keyword>
<dbReference type="PANTHER" id="PTHR38457">
    <property type="entry name" value="REGULATOR ABRB-RELATED"/>
    <property type="match status" value="1"/>
</dbReference>
<dbReference type="PIRSF" id="PIRSF038991">
    <property type="entry name" value="Protein_AbrB"/>
    <property type="match status" value="1"/>
</dbReference>
<keyword evidence="1" id="KW-1133">Transmembrane helix</keyword>
<proteinExistence type="predicted"/>
<protein>
    <submittedName>
        <fullName evidence="2">AbrB family transcriptional regulator</fullName>
    </submittedName>
</protein>
<sequence>MFDAGVLCLRLLWSRSAVRINRLHFSPLVLWRWLALIAACTIASLLLQALQMPAGAFIGPMAVAILFGISGMRLRLPRTLFKCGQGVVGCLIAQTMTLPILLTILQGWPVMLLAIAITLLLSLLVGIGLVRYGGLPGTTAAWGTTPGAAAAMVAMAEEANADPRIVAAMQYVRVICVVLVGALVSHWLGAGDGQSHRGAPMQWTPSGIGGLGVSLAVIALGVWVVDRLLPAGALLGPMVIGTVLHVTQWVPITLPGPLLQFAYALIGVYVGLRFDRQTVRNVTHAFKWMLLASLVLIAMCALSAAALFSLLKTDFVSAYLATSPGGLDSMTIIALDTHADIGIVAALQTLRLFTVILVGPSMARFIARFARSSPASSVTGKQQHHQ</sequence>
<feature type="transmembrane region" description="Helical" evidence="1">
    <location>
        <begin position="208"/>
        <end position="225"/>
    </location>
</feature>
<dbReference type="InterPro" id="IPR017516">
    <property type="entry name" value="AbrB_dup"/>
</dbReference>
<feature type="transmembrane region" description="Helical" evidence="1">
    <location>
        <begin position="29"/>
        <end position="50"/>
    </location>
</feature>
<gene>
    <name evidence="2" type="ORF">FY550_02855</name>
</gene>
<dbReference type="GO" id="GO:0010468">
    <property type="term" value="P:regulation of gene expression"/>
    <property type="evidence" value="ECO:0007669"/>
    <property type="project" value="InterPro"/>
</dbReference>
<feature type="transmembrane region" description="Helical" evidence="1">
    <location>
        <begin position="341"/>
        <end position="363"/>
    </location>
</feature>
<dbReference type="NCBIfam" id="TIGR03082">
    <property type="entry name" value="Gneg_AbrB_dup"/>
    <property type="match status" value="2"/>
</dbReference>
<feature type="transmembrane region" description="Helical" evidence="1">
    <location>
        <begin position="56"/>
        <end position="74"/>
    </location>
</feature>
<evidence type="ECO:0000313" key="3">
    <source>
        <dbReference type="Proteomes" id="UP000322553"/>
    </source>
</evidence>
<feature type="transmembrane region" description="Helical" evidence="1">
    <location>
        <begin position="286"/>
        <end position="311"/>
    </location>
</feature>
<dbReference type="InterPro" id="IPR007820">
    <property type="entry name" value="AbrB_fam"/>
</dbReference>
<dbReference type="EMBL" id="CP043420">
    <property type="protein sequence ID" value="QEL10173.1"/>
    <property type="molecule type" value="Genomic_DNA"/>
</dbReference>
<evidence type="ECO:0000313" key="2">
    <source>
        <dbReference type="EMBL" id="QEL10173.1"/>
    </source>
</evidence>
<dbReference type="GO" id="GO:0016020">
    <property type="term" value="C:membrane"/>
    <property type="evidence" value="ECO:0007669"/>
    <property type="project" value="InterPro"/>
</dbReference>
<feature type="transmembrane region" description="Helical" evidence="1">
    <location>
        <begin position="111"/>
        <end position="130"/>
    </location>
</feature>
<dbReference type="PANTHER" id="PTHR38457:SF1">
    <property type="entry name" value="REGULATOR ABRB-RELATED"/>
    <property type="match status" value="1"/>
</dbReference>
<evidence type="ECO:0000256" key="1">
    <source>
        <dbReference type="SAM" id="Phobius"/>
    </source>
</evidence>
<organism evidence="2 3">
    <name type="scientific">Kushneria phosphatilytica</name>
    <dbReference type="NCBI Taxonomy" id="657387"/>
    <lineage>
        <taxon>Bacteria</taxon>
        <taxon>Pseudomonadati</taxon>
        <taxon>Pseudomonadota</taxon>
        <taxon>Gammaproteobacteria</taxon>
        <taxon>Oceanospirillales</taxon>
        <taxon>Halomonadaceae</taxon>
        <taxon>Kushneria</taxon>
    </lineage>
</organism>
<feature type="transmembrane region" description="Helical" evidence="1">
    <location>
        <begin position="86"/>
        <end position="105"/>
    </location>
</feature>
<name>A0A5C0ZXT2_9GAMM</name>
<keyword evidence="1" id="KW-0472">Membrane</keyword>
<dbReference type="AlphaFoldDB" id="A0A5C0ZXT2"/>
<dbReference type="KEGG" id="kuy:FY550_02855"/>
<dbReference type="OrthoDB" id="7157734at2"/>
<dbReference type="Pfam" id="PF05145">
    <property type="entry name" value="AbrB"/>
    <property type="match status" value="1"/>
</dbReference>